<evidence type="ECO:0000256" key="1">
    <source>
        <dbReference type="ARBA" id="ARBA00022853"/>
    </source>
</evidence>
<dbReference type="SUPFAM" id="SSF57903">
    <property type="entry name" value="FYVE/PHD zinc finger"/>
    <property type="match status" value="1"/>
</dbReference>
<name>A0A132BCV1_MOLSC</name>
<dbReference type="GeneID" id="28831221"/>
<dbReference type="GO" id="GO:0006355">
    <property type="term" value="P:regulation of DNA-templated transcription"/>
    <property type="evidence" value="ECO:0007669"/>
    <property type="project" value="TreeGrafter"/>
</dbReference>
<feature type="compositionally biased region" description="Low complexity" evidence="2">
    <location>
        <begin position="915"/>
        <end position="928"/>
    </location>
</feature>
<evidence type="ECO:0000259" key="3">
    <source>
        <dbReference type="SMART" id="SM00317"/>
    </source>
</evidence>
<feature type="compositionally biased region" description="Basic residues" evidence="2">
    <location>
        <begin position="161"/>
        <end position="171"/>
    </location>
</feature>
<feature type="region of interest" description="Disordered" evidence="2">
    <location>
        <begin position="477"/>
        <end position="691"/>
    </location>
</feature>
<keyword evidence="1" id="KW-0156">Chromatin regulator</keyword>
<evidence type="ECO:0000313" key="4">
    <source>
        <dbReference type="EMBL" id="KUJ10226.1"/>
    </source>
</evidence>
<dbReference type="Gene3D" id="2.170.270.10">
    <property type="entry name" value="SET domain"/>
    <property type="match status" value="1"/>
</dbReference>
<dbReference type="STRING" id="149040.A0A132BCV1"/>
<dbReference type="Gene3D" id="3.30.40.10">
    <property type="entry name" value="Zinc/RING finger domain, C3HC4 (zinc finger)"/>
    <property type="match status" value="1"/>
</dbReference>
<feature type="compositionally biased region" description="Basic and acidic residues" evidence="2">
    <location>
        <begin position="557"/>
        <end position="576"/>
    </location>
</feature>
<dbReference type="InterPro" id="IPR013083">
    <property type="entry name" value="Znf_RING/FYVE/PHD"/>
</dbReference>
<feature type="region of interest" description="Disordered" evidence="2">
    <location>
        <begin position="106"/>
        <end position="206"/>
    </location>
</feature>
<feature type="region of interest" description="Disordered" evidence="2">
    <location>
        <begin position="732"/>
        <end position="794"/>
    </location>
</feature>
<dbReference type="PANTHER" id="PTHR46462:SF3">
    <property type="entry name" value="UPSET, ISOFORM A"/>
    <property type="match status" value="1"/>
</dbReference>
<feature type="compositionally biased region" description="Low complexity" evidence="2">
    <location>
        <begin position="780"/>
        <end position="791"/>
    </location>
</feature>
<feature type="compositionally biased region" description="Polar residues" evidence="2">
    <location>
        <begin position="738"/>
        <end position="749"/>
    </location>
</feature>
<feature type="compositionally biased region" description="Basic and acidic residues" evidence="2">
    <location>
        <begin position="145"/>
        <end position="160"/>
    </location>
</feature>
<gene>
    <name evidence="4" type="ORF">LY89DRAFT_759999</name>
</gene>
<dbReference type="PANTHER" id="PTHR46462">
    <property type="entry name" value="UPSET, ISOFORM A"/>
    <property type="match status" value="1"/>
</dbReference>
<dbReference type="RefSeq" id="XP_018064581.1">
    <property type="nucleotide sequence ID" value="XM_018221495.1"/>
</dbReference>
<proteinExistence type="predicted"/>
<dbReference type="GO" id="GO:0034967">
    <property type="term" value="C:Set3 complex"/>
    <property type="evidence" value="ECO:0007669"/>
    <property type="project" value="TreeGrafter"/>
</dbReference>
<dbReference type="Pfam" id="PF00856">
    <property type="entry name" value="SET"/>
    <property type="match status" value="1"/>
</dbReference>
<dbReference type="InterPro" id="IPR046341">
    <property type="entry name" value="SET_dom_sf"/>
</dbReference>
<feature type="compositionally biased region" description="Basic and acidic residues" evidence="2">
    <location>
        <begin position="759"/>
        <end position="776"/>
    </location>
</feature>
<organism evidence="4 5">
    <name type="scientific">Mollisia scopiformis</name>
    <name type="common">Conifer needle endophyte fungus</name>
    <name type="synonym">Phialocephala scopiformis</name>
    <dbReference type="NCBI Taxonomy" id="149040"/>
    <lineage>
        <taxon>Eukaryota</taxon>
        <taxon>Fungi</taxon>
        <taxon>Dikarya</taxon>
        <taxon>Ascomycota</taxon>
        <taxon>Pezizomycotina</taxon>
        <taxon>Leotiomycetes</taxon>
        <taxon>Helotiales</taxon>
        <taxon>Mollisiaceae</taxon>
        <taxon>Mollisia</taxon>
    </lineage>
</organism>
<feature type="domain" description="SET" evidence="3">
    <location>
        <begin position="284"/>
        <end position="411"/>
    </location>
</feature>
<feature type="compositionally biased region" description="Polar residues" evidence="2">
    <location>
        <begin position="589"/>
        <end position="604"/>
    </location>
</feature>
<sequence length="982" mass="108318">MTERPLSITTQIATPNQVAFHPTPSSDAPGIVTESADDEPYTIKCICEYYDDDGNTIYCEQCDTWQHTECYYPGRVEDASRADFDHSCADCQPRELDFRDAIERQRQNRQNKIINDNGDKKTKRPQSKSHKKKSKPSELQVNGFADHDGHKNASPQDHHPQTKKTKGHRSHQSVGSGIKRSPPFNARPHPHAHPPSPAHTPPDLPNSFQVHGYSERFLSLYDHDPPSSSTNTFASLEVTNSMSLWLHDPEKLEQDAGCRKEDVFQRLKVAFDELRWPELRPVQKDATVNNTSIHWRYLVAPTYFQQAGRITELNGFVGFQRDYCQDVQSHWLDAPHPQPFVFFHPRLPLYIDTRQEGSTCRFVRRSCRANTALETFIAGGGSEYHFWLISERQIAAGEQLTIPWDFRFPSNHSSRYLHLLNLGDEEGIQFDSADATDEEYEQLSQLIQLVLSDHGGCACDLGSDCAFARFHRSYHARSHSQSNGVKSKKGRKARQNHVSPTSTGYATNSRAASEGQGDTYDEDDNRSTSGSSRSKPQSRDLTPSHGTTETNGILTEPTDREKRKLAMLEDSFRKMEQGQPPRKKKRASDGSNVTVPIHVSTIQPSVKPRQKSVARMSISQPSASAANGQRSRQYADASTSRRESGSPFSAVSPTAGPQSPTNVTSRNSSMQYRSRQASANPKPVYVDDSTQTDEVDKAWWNITPTKSKRAIVPLGKRLLKNRHKIQMLQDMQQAQIQTSPGSVDQSGQPSPALPMDLDSPTHEERHQTESPVESKARNFSISSSTTSVDTSGPADIIMTDPPTAMITTHIKPPPPPWPNQVAVASVHMSTSPTLRSPDLQLQLPPTPNFSNSSLPGTLSAAATPSSASAILAQSPLASTIPGPSINGLAQQASPVKTTKKLSLSDYRARMKKSDTSTPSKPSSGGSPTVTPAVPKPSLSTIEEAKAQGLLEGNAIIDSPVMERVLDPLAAVVEPTSEAVSKE</sequence>
<feature type="compositionally biased region" description="Polar residues" evidence="2">
    <location>
        <begin position="887"/>
        <end position="896"/>
    </location>
</feature>
<dbReference type="GO" id="GO:0006325">
    <property type="term" value="P:chromatin organization"/>
    <property type="evidence" value="ECO:0007669"/>
    <property type="project" value="UniProtKB-KW"/>
</dbReference>
<evidence type="ECO:0000313" key="5">
    <source>
        <dbReference type="Proteomes" id="UP000070700"/>
    </source>
</evidence>
<feature type="compositionally biased region" description="Polar residues" evidence="2">
    <location>
        <begin position="646"/>
        <end position="679"/>
    </location>
</feature>
<dbReference type="KEGG" id="psco:LY89DRAFT_759999"/>
<dbReference type="OrthoDB" id="1928087at2759"/>
<feature type="region of interest" description="Disordered" evidence="2">
    <location>
        <begin position="885"/>
        <end position="938"/>
    </location>
</feature>
<dbReference type="InParanoid" id="A0A132BCV1"/>
<evidence type="ECO:0000256" key="2">
    <source>
        <dbReference type="SAM" id="MobiDB-lite"/>
    </source>
</evidence>
<keyword evidence="5" id="KW-1185">Reference proteome</keyword>
<reference evidence="4 5" key="1">
    <citation type="submission" date="2015-10" db="EMBL/GenBank/DDBJ databases">
        <title>Full genome of DAOMC 229536 Phialocephala scopiformis, a fungal endophyte of spruce producing the potent anti-insectan compound rugulosin.</title>
        <authorList>
            <consortium name="DOE Joint Genome Institute"/>
            <person name="Walker A.K."/>
            <person name="Frasz S.L."/>
            <person name="Seifert K.A."/>
            <person name="Miller J.D."/>
            <person name="Mondo S.J."/>
            <person name="Labutti K."/>
            <person name="Lipzen A."/>
            <person name="Dockter R."/>
            <person name="Kennedy M."/>
            <person name="Grigoriev I.V."/>
            <person name="Spatafora J.W."/>
        </authorList>
    </citation>
    <scope>NUCLEOTIDE SEQUENCE [LARGE SCALE GENOMIC DNA]</scope>
    <source>
        <strain evidence="4 5">CBS 120377</strain>
    </source>
</reference>
<protein>
    <recommendedName>
        <fullName evidence="3">SET domain-containing protein</fullName>
    </recommendedName>
</protein>
<accession>A0A132BCV1</accession>
<feature type="compositionally biased region" description="Pro residues" evidence="2">
    <location>
        <begin position="193"/>
        <end position="204"/>
    </location>
</feature>
<feature type="compositionally biased region" description="Basic residues" evidence="2">
    <location>
        <begin position="486"/>
        <end position="495"/>
    </location>
</feature>
<dbReference type="InterPro" id="IPR001214">
    <property type="entry name" value="SET_dom"/>
</dbReference>
<feature type="compositionally biased region" description="Polar residues" evidence="2">
    <location>
        <begin position="617"/>
        <end position="638"/>
    </location>
</feature>
<feature type="compositionally biased region" description="Polar residues" evidence="2">
    <location>
        <begin position="527"/>
        <end position="553"/>
    </location>
</feature>
<dbReference type="AlphaFoldDB" id="A0A132BCV1"/>
<dbReference type="EMBL" id="KQ947429">
    <property type="protein sequence ID" value="KUJ10226.1"/>
    <property type="molecule type" value="Genomic_DNA"/>
</dbReference>
<feature type="compositionally biased region" description="Basic residues" evidence="2">
    <location>
        <begin position="121"/>
        <end position="134"/>
    </location>
</feature>
<dbReference type="GO" id="GO:0070210">
    <property type="term" value="C:Rpd3L-Expanded complex"/>
    <property type="evidence" value="ECO:0007669"/>
    <property type="project" value="TreeGrafter"/>
</dbReference>
<dbReference type="InterPro" id="IPR011011">
    <property type="entry name" value="Znf_FYVE_PHD"/>
</dbReference>
<dbReference type="SUPFAM" id="SSF82199">
    <property type="entry name" value="SET domain"/>
    <property type="match status" value="1"/>
</dbReference>
<dbReference type="Proteomes" id="UP000070700">
    <property type="component" value="Unassembled WGS sequence"/>
</dbReference>
<dbReference type="SMART" id="SM00317">
    <property type="entry name" value="SET"/>
    <property type="match status" value="1"/>
</dbReference>
<feature type="compositionally biased region" description="Polar residues" evidence="2">
    <location>
        <begin position="496"/>
        <end position="511"/>
    </location>
</feature>